<dbReference type="Pfam" id="PF06299">
    <property type="entry name" value="DUF1045"/>
    <property type="match status" value="1"/>
</dbReference>
<organism evidence="1 2">
    <name type="scientific">Tianweitania aestuarii</name>
    <dbReference type="NCBI Taxonomy" id="2814886"/>
    <lineage>
        <taxon>Bacteria</taxon>
        <taxon>Pseudomonadati</taxon>
        <taxon>Pseudomonadota</taxon>
        <taxon>Alphaproteobacteria</taxon>
        <taxon>Hyphomicrobiales</taxon>
        <taxon>Phyllobacteriaceae</taxon>
        <taxon>Tianweitania</taxon>
    </lineage>
</organism>
<evidence type="ECO:0000313" key="2">
    <source>
        <dbReference type="Proteomes" id="UP001297272"/>
    </source>
</evidence>
<dbReference type="InterPro" id="IPR009389">
    <property type="entry name" value="DUF1045"/>
</dbReference>
<keyword evidence="2" id="KW-1185">Reference proteome</keyword>
<reference evidence="1 2" key="1">
    <citation type="submission" date="2021-03" db="EMBL/GenBank/DDBJ databases">
        <title>Tianweitania aestuarii sp. nov., isolated from a tidal flat.</title>
        <authorList>
            <person name="Park S."/>
            <person name="Yoon J.-H."/>
        </authorList>
    </citation>
    <scope>NUCLEOTIDE SEQUENCE [LARGE SCALE GENOMIC DNA]</scope>
    <source>
        <strain evidence="1 2">BSSL-BM11</strain>
    </source>
</reference>
<dbReference type="RefSeq" id="WP_213983158.1">
    <property type="nucleotide sequence ID" value="NZ_JAFMNX010000001.1"/>
</dbReference>
<gene>
    <name evidence="1" type="ORF">JYU29_02395</name>
</gene>
<sequence length="229" mass="25600">MRAAIYFTPPADHPLTEKAATWLGRDAFEKGATRDQDPEIDPLVAEPARYGFHATLKAPFRLKRDTSIDDLALQLARFALQNTPFDLGYLTINRVGSFFALTPLSPPKSLATLEEAIRTTFEPFRAPLSEAEIERRQPASLSARQRENLERWGYPHVAEDFRFHMTLTGGISEEATANAIENKLLHHFASVLDQPVAIDALTLFVEPEPGAPFEVHTRYPLGNAFQSAE</sequence>
<dbReference type="PIRSF" id="PIRSF033328">
    <property type="entry name" value="Phest_Mll4975"/>
    <property type="match status" value="1"/>
</dbReference>
<proteinExistence type="predicted"/>
<evidence type="ECO:0000313" key="1">
    <source>
        <dbReference type="EMBL" id="MBS9719532.1"/>
    </source>
</evidence>
<protein>
    <submittedName>
        <fullName evidence="1">DUF1045 domain-containing protein</fullName>
    </submittedName>
</protein>
<comment type="caution">
    <text evidence="1">The sequence shown here is derived from an EMBL/GenBank/DDBJ whole genome shotgun (WGS) entry which is preliminary data.</text>
</comment>
<accession>A0ABS5RUZ4</accession>
<dbReference type="EMBL" id="JAFMNX010000001">
    <property type="protein sequence ID" value="MBS9719532.1"/>
    <property type="molecule type" value="Genomic_DNA"/>
</dbReference>
<name>A0ABS5RUZ4_9HYPH</name>
<dbReference type="Gene3D" id="3.90.1140.10">
    <property type="entry name" value="Cyclic phosphodiesterase"/>
    <property type="match status" value="1"/>
</dbReference>
<dbReference type="Proteomes" id="UP001297272">
    <property type="component" value="Unassembled WGS sequence"/>
</dbReference>